<evidence type="ECO:0000313" key="2">
    <source>
        <dbReference type="EMBL" id="KAK7068070.1"/>
    </source>
</evidence>
<keyword evidence="3" id="KW-1185">Reference proteome</keyword>
<accession>A0AAN8WKX1</accession>
<gene>
    <name evidence="2" type="ORF">SK128_019236</name>
</gene>
<keyword evidence="1" id="KW-0472">Membrane</keyword>
<sequence length="143" mass="15940">MDPKVSSVVLTIIACNSASPVSSSSDVENHHYDAALGGDFGKSEKAFRTLSSSSSEVENRDATGRLVFFDVNNIVNRFFRAFYLTGNANIIAPFNDVVVQTPVIGFVIVWLVLLALFIDHYYKTYKKPSGYRSFDAPFHNHLR</sequence>
<keyword evidence="1" id="KW-0812">Transmembrane</keyword>
<comment type="caution">
    <text evidence="2">The sequence shown here is derived from an EMBL/GenBank/DDBJ whole genome shotgun (WGS) entry which is preliminary data.</text>
</comment>
<name>A0AAN8WKX1_HALRR</name>
<proteinExistence type="predicted"/>
<evidence type="ECO:0000313" key="3">
    <source>
        <dbReference type="Proteomes" id="UP001381693"/>
    </source>
</evidence>
<organism evidence="2 3">
    <name type="scientific">Halocaridina rubra</name>
    <name type="common">Hawaiian red shrimp</name>
    <dbReference type="NCBI Taxonomy" id="373956"/>
    <lineage>
        <taxon>Eukaryota</taxon>
        <taxon>Metazoa</taxon>
        <taxon>Ecdysozoa</taxon>
        <taxon>Arthropoda</taxon>
        <taxon>Crustacea</taxon>
        <taxon>Multicrustacea</taxon>
        <taxon>Malacostraca</taxon>
        <taxon>Eumalacostraca</taxon>
        <taxon>Eucarida</taxon>
        <taxon>Decapoda</taxon>
        <taxon>Pleocyemata</taxon>
        <taxon>Caridea</taxon>
        <taxon>Atyoidea</taxon>
        <taxon>Atyidae</taxon>
        <taxon>Halocaridina</taxon>
    </lineage>
</organism>
<reference evidence="2 3" key="1">
    <citation type="submission" date="2023-11" db="EMBL/GenBank/DDBJ databases">
        <title>Halocaridina rubra genome assembly.</title>
        <authorList>
            <person name="Smith C."/>
        </authorList>
    </citation>
    <scope>NUCLEOTIDE SEQUENCE [LARGE SCALE GENOMIC DNA]</scope>
    <source>
        <strain evidence="2">EP-1</strain>
        <tissue evidence="2">Whole</tissue>
    </source>
</reference>
<dbReference type="EMBL" id="JAXCGZ010017461">
    <property type="protein sequence ID" value="KAK7068070.1"/>
    <property type="molecule type" value="Genomic_DNA"/>
</dbReference>
<feature type="transmembrane region" description="Helical" evidence="1">
    <location>
        <begin position="103"/>
        <end position="122"/>
    </location>
</feature>
<protein>
    <submittedName>
        <fullName evidence="2">Uncharacterized protein</fullName>
    </submittedName>
</protein>
<keyword evidence="1" id="KW-1133">Transmembrane helix</keyword>
<dbReference type="Proteomes" id="UP001381693">
    <property type="component" value="Unassembled WGS sequence"/>
</dbReference>
<dbReference type="PROSITE" id="PS51257">
    <property type="entry name" value="PROKAR_LIPOPROTEIN"/>
    <property type="match status" value="1"/>
</dbReference>
<evidence type="ECO:0000256" key="1">
    <source>
        <dbReference type="SAM" id="Phobius"/>
    </source>
</evidence>
<dbReference type="AlphaFoldDB" id="A0AAN8WKX1"/>